<evidence type="ECO:0000313" key="11">
    <source>
        <dbReference type="Proteomes" id="UP000501705"/>
    </source>
</evidence>
<keyword evidence="6 8" id="KW-0411">Iron-sulfur</keyword>
<name>A0A6G9XTJ1_NOCBR</name>
<keyword evidence="4 8" id="KW-0249">Electron transport</keyword>
<organism evidence="10 11">
    <name type="scientific">Nocardia brasiliensis</name>
    <dbReference type="NCBI Taxonomy" id="37326"/>
    <lineage>
        <taxon>Bacteria</taxon>
        <taxon>Bacillati</taxon>
        <taxon>Actinomycetota</taxon>
        <taxon>Actinomycetes</taxon>
        <taxon>Mycobacteriales</taxon>
        <taxon>Nocardiaceae</taxon>
        <taxon>Nocardia</taxon>
    </lineage>
</organism>
<gene>
    <name evidence="10" type="ORF">F5X71_19505</name>
</gene>
<dbReference type="Pfam" id="PF13459">
    <property type="entry name" value="Fer4_15"/>
    <property type="match status" value="1"/>
</dbReference>
<evidence type="ECO:0000256" key="3">
    <source>
        <dbReference type="ARBA" id="ARBA00022723"/>
    </source>
</evidence>
<keyword evidence="2 8" id="KW-0813">Transport</keyword>
<proteinExistence type="predicted"/>
<dbReference type="GO" id="GO:0005506">
    <property type="term" value="F:iron ion binding"/>
    <property type="evidence" value="ECO:0007669"/>
    <property type="project" value="UniProtKB-UniRule"/>
</dbReference>
<keyword evidence="7" id="KW-0003">3Fe-4S</keyword>
<protein>
    <recommendedName>
        <fullName evidence="8">Ferredoxin</fullName>
    </recommendedName>
</protein>
<comment type="function">
    <text evidence="8">Ferredoxins are iron-sulfur proteins that transfer electrons in a wide variety of metabolic reactions.</text>
</comment>
<evidence type="ECO:0000256" key="1">
    <source>
        <dbReference type="ARBA" id="ARBA00001927"/>
    </source>
</evidence>
<dbReference type="Gene3D" id="3.30.70.20">
    <property type="match status" value="1"/>
</dbReference>
<dbReference type="PRINTS" id="PR00352">
    <property type="entry name" value="3FE4SFRDOXIN"/>
</dbReference>
<evidence type="ECO:0000259" key="9">
    <source>
        <dbReference type="PROSITE" id="PS51379"/>
    </source>
</evidence>
<evidence type="ECO:0000256" key="4">
    <source>
        <dbReference type="ARBA" id="ARBA00022982"/>
    </source>
</evidence>
<dbReference type="InterPro" id="IPR017896">
    <property type="entry name" value="4Fe4S_Fe-S-bd"/>
</dbReference>
<accession>A0A6G9XTJ1</accession>
<dbReference type="RefSeq" id="WP_167463344.1">
    <property type="nucleotide sequence ID" value="NZ_CP046171.1"/>
</dbReference>
<keyword evidence="5 8" id="KW-0408">Iron</keyword>
<comment type="cofactor">
    <cofactor evidence="1">
        <name>[3Fe-4S] cluster</name>
        <dbReference type="ChEBI" id="CHEBI:21137"/>
    </cofactor>
</comment>
<dbReference type="SUPFAM" id="SSF54862">
    <property type="entry name" value="4Fe-4S ferredoxins"/>
    <property type="match status" value="1"/>
</dbReference>
<dbReference type="GO" id="GO:0009055">
    <property type="term" value="F:electron transfer activity"/>
    <property type="evidence" value="ECO:0007669"/>
    <property type="project" value="UniProtKB-UniRule"/>
</dbReference>
<evidence type="ECO:0000256" key="7">
    <source>
        <dbReference type="ARBA" id="ARBA00023291"/>
    </source>
</evidence>
<dbReference type="Proteomes" id="UP000501705">
    <property type="component" value="Chromosome"/>
</dbReference>
<feature type="domain" description="4Fe-4S ferredoxin-type" evidence="9">
    <location>
        <begin position="4"/>
        <end position="32"/>
    </location>
</feature>
<evidence type="ECO:0000256" key="5">
    <source>
        <dbReference type="ARBA" id="ARBA00023004"/>
    </source>
</evidence>
<dbReference type="GO" id="GO:0051538">
    <property type="term" value="F:3 iron, 4 sulfur cluster binding"/>
    <property type="evidence" value="ECO:0007669"/>
    <property type="project" value="UniProtKB-KW"/>
</dbReference>
<evidence type="ECO:0000313" key="10">
    <source>
        <dbReference type="EMBL" id="QIS04225.1"/>
    </source>
</evidence>
<dbReference type="EMBL" id="CP046171">
    <property type="protein sequence ID" value="QIS04225.1"/>
    <property type="molecule type" value="Genomic_DNA"/>
</dbReference>
<dbReference type="InterPro" id="IPR001080">
    <property type="entry name" value="3Fe4S_ferredoxin"/>
</dbReference>
<evidence type="ECO:0000256" key="8">
    <source>
        <dbReference type="RuleBase" id="RU368020"/>
    </source>
</evidence>
<evidence type="ECO:0000256" key="6">
    <source>
        <dbReference type="ARBA" id="ARBA00023014"/>
    </source>
</evidence>
<reference evidence="10 11" key="1">
    <citation type="journal article" date="2019" name="ACS Chem. Biol.">
        <title>Identification and Mobilization of a Cryptic Antibiotic Biosynthesis Gene Locus from a Human-Pathogenic Nocardia Isolate.</title>
        <authorList>
            <person name="Herisse M."/>
            <person name="Ishida K."/>
            <person name="Porter J.L."/>
            <person name="Howden B."/>
            <person name="Hertweck C."/>
            <person name="Stinear T.P."/>
            <person name="Pidot S.J."/>
        </authorList>
    </citation>
    <scope>NUCLEOTIDE SEQUENCE [LARGE SCALE GENOMIC DNA]</scope>
    <source>
        <strain evidence="10 11">AUSMDU00024985</strain>
    </source>
</reference>
<dbReference type="InterPro" id="IPR051269">
    <property type="entry name" value="Fe-S_cluster_ET"/>
</dbReference>
<dbReference type="PROSITE" id="PS51379">
    <property type="entry name" value="4FE4S_FER_2"/>
    <property type="match status" value="1"/>
</dbReference>
<dbReference type="PANTHER" id="PTHR36923">
    <property type="entry name" value="FERREDOXIN"/>
    <property type="match status" value="1"/>
</dbReference>
<evidence type="ECO:0000256" key="2">
    <source>
        <dbReference type="ARBA" id="ARBA00022448"/>
    </source>
</evidence>
<keyword evidence="3 8" id="KW-0479">Metal-binding</keyword>
<dbReference type="PANTHER" id="PTHR36923:SF3">
    <property type="entry name" value="FERREDOXIN"/>
    <property type="match status" value="1"/>
</dbReference>
<dbReference type="AlphaFoldDB" id="A0A6G9XTJ1"/>
<sequence length="81" mass="8523">MTTTRVEVDQDRCQSAGYCVRTAPEIFALDDDGIVAIRAAGRLSAGPVVVAPADLDQVDRAAWDCPAAAITVTQQTQESSS</sequence>